<evidence type="ECO:0000256" key="1">
    <source>
        <dbReference type="ARBA" id="ARBA00008609"/>
    </source>
</evidence>
<sequence>MRIDGKGRVDRSRRLSFSFDGKPYTGFAGDTLASALLGADVRLMGRSFKYHRPRGPVTAGSEEPNALVTVTRDGDTDPNIRATVQEIYSGLEVVSQNRWPSLDVDLLSVNNLAAPFFGAGFYYKTFMWPKSFWEKLYEPMIRRAAGLGALSGKSNAERYEKAYAFCDVLVIGGGPAGLMAAHAASRTGAEVILCDEGFDCGGRLASEEEEVDCQPGHAWAHAMAAELATLPNVRLMPRTTVTGAYDGGTYGALERVTHHLANPGDAPVECFWRIAAKRTVLCAGAMERHIAFRDNDRPGVMMAGALRSYLNRWGVVPGQRVAVFGNNDDAHRTARDMQAAGVKVEALVDSRHDAQNLAGDVPFFPGWQVSRALGGKGLEAIDLTGPQGALKRLQVDALGVSGGWNPSVHLTCHLNGRPVWNDQIAAFVPRDGAVPDMSVAGSARGTFSTTGCLREGAEAGFEAATALGFSGAMPVIPEAENAAYRVRRLWAVAGKGRAWLDFQNDVTVKDVKQAATENYKSVEHMKRYTTQGMATDQGKSSNVSALAVLADATGRDIPETGTTTFRPPYVPVPIAVMGAGAQGAGFAPQRYTTSHEGSVARGAPMVEAGLWYRPSYFPKPGETTWRESCDREVRMVREAVGVCDVSTLGKIDLQGRDVGAFLDFVYSNTFSTLKPGRVRYGLMLREDGHVMDDGTTARLSDTQWVMTTTTAAAGPVMKHLDWVRQAYCSHMDVRFVSVTEQWAQFAVAGPKSRELLNALLDQPIDDDSFPFMQNGPVSIGGIAARLFRISFSGEHAYEIAVPARYGASLFEVLLGRAEALGGGPYGMEALNVMRIEKGHITHAEIHGRTTAFDIGFARMVSAKKDCIGKALAARPGMVAEEREQLVGLRPETVGNTLTAGAHLFDEGAEAVRVNDQGYITSVGFSPTLGTFLGLGFLRNGRARHGEKVRMVDHLRGVEEVCVVTDPVAFDADGGRLRG</sequence>
<organism evidence="6 7">
    <name type="scientific">Antarctobacter heliothermus</name>
    <dbReference type="NCBI Taxonomy" id="74033"/>
    <lineage>
        <taxon>Bacteria</taxon>
        <taxon>Pseudomonadati</taxon>
        <taxon>Pseudomonadota</taxon>
        <taxon>Alphaproteobacteria</taxon>
        <taxon>Rhodobacterales</taxon>
        <taxon>Roseobacteraceae</taxon>
        <taxon>Antarctobacter</taxon>
    </lineage>
</organism>
<dbReference type="SUPFAM" id="SSF103025">
    <property type="entry name" value="Folate-binding domain"/>
    <property type="match status" value="1"/>
</dbReference>
<dbReference type="RefSeq" id="WP_094034884.1">
    <property type="nucleotide sequence ID" value="NZ_CP022540.1"/>
</dbReference>
<proteinExistence type="inferred from homology"/>
<dbReference type="SUPFAM" id="SSF51905">
    <property type="entry name" value="FAD/NAD(P)-binding domain"/>
    <property type="match status" value="1"/>
</dbReference>
<evidence type="ECO:0000259" key="4">
    <source>
        <dbReference type="Pfam" id="PF08669"/>
    </source>
</evidence>
<dbReference type="Gene3D" id="3.30.1360.120">
    <property type="entry name" value="Probable tRNA modification gtpase trme, domain 1"/>
    <property type="match status" value="1"/>
</dbReference>
<accession>A0A222E3V9</accession>
<dbReference type="GO" id="GO:0004047">
    <property type="term" value="F:aminomethyltransferase activity"/>
    <property type="evidence" value="ECO:0007669"/>
    <property type="project" value="UniProtKB-EC"/>
</dbReference>
<dbReference type="Pfam" id="PF13510">
    <property type="entry name" value="Fer2_4"/>
    <property type="match status" value="1"/>
</dbReference>
<evidence type="ECO:0000313" key="7">
    <source>
        <dbReference type="Proteomes" id="UP000203589"/>
    </source>
</evidence>
<dbReference type="InterPro" id="IPR028896">
    <property type="entry name" value="GcvT/YgfZ/DmdA"/>
</dbReference>
<dbReference type="InterPro" id="IPR029043">
    <property type="entry name" value="GcvT/YgfZ_C"/>
</dbReference>
<dbReference type="GO" id="GO:0008115">
    <property type="term" value="F:sarcosine oxidase activity"/>
    <property type="evidence" value="ECO:0007669"/>
    <property type="project" value="InterPro"/>
</dbReference>
<evidence type="ECO:0000313" key="6">
    <source>
        <dbReference type="EMBL" id="ASP20887.1"/>
    </source>
</evidence>
<gene>
    <name evidence="6" type="ORF">ANTHELSMS3_02209</name>
</gene>
<dbReference type="PIRSF" id="PIRSF037980">
    <property type="entry name" value="SoxA"/>
    <property type="match status" value="1"/>
</dbReference>
<dbReference type="Proteomes" id="UP000203589">
    <property type="component" value="Chromosome"/>
</dbReference>
<dbReference type="InterPro" id="IPR006222">
    <property type="entry name" value="GCVT_N"/>
</dbReference>
<feature type="domain" description="GCVT N-terminal" evidence="3">
    <location>
        <begin position="595"/>
        <end position="864"/>
    </location>
</feature>
<dbReference type="AlphaFoldDB" id="A0A222E3V9"/>
<reference evidence="6 7" key="1">
    <citation type="submission" date="2017-07" db="EMBL/GenBank/DDBJ databases">
        <title>Genome Sequence of Antarctobacter heliothermus Strain SMS3 Isolated from a culture of the Diatom Skeletonema marinoi.</title>
        <authorList>
            <person name="Topel M."/>
            <person name="Pinder M.I.M."/>
            <person name="Johansson O.N."/>
            <person name="Kourtchenko O."/>
            <person name="Godhe A."/>
            <person name="Clarke A.K."/>
        </authorList>
    </citation>
    <scope>NUCLEOTIDE SEQUENCE [LARGE SCALE GENOMIC DNA]</scope>
    <source>
        <strain evidence="6 7">SMS3</strain>
    </source>
</reference>
<dbReference type="InterPro" id="IPR013977">
    <property type="entry name" value="GcvT_C"/>
</dbReference>
<dbReference type="Gene3D" id="3.50.50.60">
    <property type="entry name" value="FAD/NAD(P)-binding domain"/>
    <property type="match status" value="1"/>
</dbReference>
<dbReference type="Pfam" id="PF08669">
    <property type="entry name" value="GCV_T_C"/>
    <property type="match status" value="1"/>
</dbReference>
<comment type="similarity">
    <text evidence="1">Belongs to the GcvT family.</text>
</comment>
<dbReference type="EMBL" id="CP022540">
    <property type="protein sequence ID" value="ASP20887.1"/>
    <property type="molecule type" value="Genomic_DNA"/>
</dbReference>
<dbReference type="PANTHER" id="PTHR43757:SF2">
    <property type="entry name" value="AMINOMETHYLTRANSFERASE, MITOCHONDRIAL"/>
    <property type="match status" value="1"/>
</dbReference>
<evidence type="ECO:0000259" key="3">
    <source>
        <dbReference type="Pfam" id="PF01571"/>
    </source>
</evidence>
<dbReference type="EC" id="2.1.2.10" evidence="6"/>
<keyword evidence="6" id="KW-0808">Transferase</keyword>
<dbReference type="InterPro" id="IPR006277">
    <property type="entry name" value="Sarcosine_oxidase_asu"/>
</dbReference>
<dbReference type="Pfam" id="PF01571">
    <property type="entry name" value="GCV_T"/>
    <property type="match status" value="1"/>
</dbReference>
<feature type="domain" description="Aminomethyltransferase C-terminal" evidence="4">
    <location>
        <begin position="884"/>
        <end position="969"/>
    </location>
</feature>
<evidence type="ECO:0000256" key="2">
    <source>
        <dbReference type="ARBA" id="ARBA00023002"/>
    </source>
</evidence>
<dbReference type="Gene3D" id="1.10.10.1100">
    <property type="entry name" value="BFD-like [2Fe-2S]-binding domain"/>
    <property type="match status" value="1"/>
</dbReference>
<keyword evidence="2" id="KW-0560">Oxidoreductase</keyword>
<keyword evidence="7" id="KW-1185">Reference proteome</keyword>
<dbReference type="Pfam" id="PF12831">
    <property type="entry name" value="FAD_oxidored"/>
    <property type="match status" value="1"/>
</dbReference>
<dbReference type="InterPro" id="IPR041117">
    <property type="entry name" value="SoxA_A3"/>
</dbReference>
<dbReference type="Gene3D" id="3.10.20.440">
    <property type="entry name" value="2Fe-2S iron-sulphur cluster binding domain, sarcosine oxidase, alpha subunit, N-terminal domain"/>
    <property type="match status" value="1"/>
</dbReference>
<dbReference type="InterPro" id="IPR036188">
    <property type="entry name" value="FAD/NAD-bd_sf"/>
</dbReference>
<evidence type="ECO:0000259" key="5">
    <source>
        <dbReference type="Pfam" id="PF17806"/>
    </source>
</evidence>
<dbReference type="Pfam" id="PF17806">
    <property type="entry name" value="SO_alpha_A3"/>
    <property type="match status" value="1"/>
</dbReference>
<dbReference type="PANTHER" id="PTHR43757">
    <property type="entry name" value="AMINOMETHYLTRANSFERASE"/>
    <property type="match status" value="1"/>
</dbReference>
<dbReference type="InterPro" id="IPR041854">
    <property type="entry name" value="BFD-like_2Fe2S-bd_dom_sf"/>
</dbReference>
<dbReference type="SUPFAM" id="SSF101790">
    <property type="entry name" value="Aminomethyltransferase beta-barrel domain"/>
    <property type="match status" value="1"/>
</dbReference>
<feature type="domain" description="SoxA A3" evidence="5">
    <location>
        <begin position="495"/>
        <end position="580"/>
    </location>
</feature>
<dbReference type="InterPro" id="IPR042204">
    <property type="entry name" value="2Fe-2S-bd_N"/>
</dbReference>
<dbReference type="InterPro" id="IPR027266">
    <property type="entry name" value="TrmE/GcvT-like"/>
</dbReference>
<dbReference type="OrthoDB" id="5287468at2"/>
<name>A0A222E3V9_9RHOB</name>
<dbReference type="NCBIfam" id="TIGR01372">
    <property type="entry name" value="soxA"/>
    <property type="match status" value="1"/>
</dbReference>
<dbReference type="GO" id="GO:0046653">
    <property type="term" value="P:tetrahydrofolate metabolic process"/>
    <property type="evidence" value="ECO:0007669"/>
    <property type="project" value="InterPro"/>
</dbReference>
<dbReference type="KEGG" id="aht:ANTHELSMS3_02209"/>
<dbReference type="PRINTS" id="PR00368">
    <property type="entry name" value="FADPNR"/>
</dbReference>
<dbReference type="PRINTS" id="PR00469">
    <property type="entry name" value="PNDRDTASEII"/>
</dbReference>
<protein>
    <submittedName>
        <fullName evidence="6">Glycine cleavage system protein T</fullName>
        <ecNumber evidence="6">2.1.2.10</ecNumber>
    </submittedName>
</protein>